<dbReference type="Proteomes" id="UP000192247">
    <property type="component" value="Unassembled WGS sequence"/>
</dbReference>
<dbReference type="EMBL" id="MNPL01000725">
    <property type="protein sequence ID" value="OQR79761.1"/>
    <property type="molecule type" value="Genomic_DNA"/>
</dbReference>
<proteinExistence type="predicted"/>
<keyword evidence="4" id="KW-1185">Reference proteome</keyword>
<accession>A0A1V9Y227</accession>
<feature type="transmembrane region" description="Helical" evidence="2">
    <location>
        <begin position="30"/>
        <end position="49"/>
    </location>
</feature>
<sequence>MVQLTREPAMSYPCLRCCYLRSPVHTYQSVILNLIMLALCMGALALVYLGNDSTTYVRFPASDEDDSSVEEVDMSELENHPQSRSLPSGYMSTLELYRNRIRYEKGLDKKLLTIDDFKETYGRNKIPYREEIQRSLQIYQNKRD</sequence>
<dbReference type="AlphaFoldDB" id="A0A1V9Y227"/>
<comment type="caution">
    <text evidence="3">The sequence shown here is derived from an EMBL/GenBank/DDBJ whole genome shotgun (WGS) entry which is preliminary data.</text>
</comment>
<evidence type="ECO:0000313" key="4">
    <source>
        <dbReference type="Proteomes" id="UP000192247"/>
    </source>
</evidence>
<feature type="region of interest" description="Disordered" evidence="1">
    <location>
        <begin position="61"/>
        <end position="86"/>
    </location>
</feature>
<keyword evidence="2" id="KW-0472">Membrane</keyword>
<evidence type="ECO:0000256" key="2">
    <source>
        <dbReference type="SAM" id="Phobius"/>
    </source>
</evidence>
<name>A0A1V9Y227_9ACAR</name>
<gene>
    <name evidence="3" type="ORF">BIW11_05510</name>
</gene>
<protein>
    <submittedName>
        <fullName evidence="3">Uncharacterized protein</fullName>
    </submittedName>
</protein>
<keyword evidence="2" id="KW-1133">Transmembrane helix</keyword>
<evidence type="ECO:0000256" key="1">
    <source>
        <dbReference type="SAM" id="MobiDB-lite"/>
    </source>
</evidence>
<organism evidence="3 4">
    <name type="scientific">Tropilaelaps mercedesae</name>
    <dbReference type="NCBI Taxonomy" id="418985"/>
    <lineage>
        <taxon>Eukaryota</taxon>
        <taxon>Metazoa</taxon>
        <taxon>Ecdysozoa</taxon>
        <taxon>Arthropoda</taxon>
        <taxon>Chelicerata</taxon>
        <taxon>Arachnida</taxon>
        <taxon>Acari</taxon>
        <taxon>Parasitiformes</taxon>
        <taxon>Mesostigmata</taxon>
        <taxon>Gamasina</taxon>
        <taxon>Dermanyssoidea</taxon>
        <taxon>Laelapidae</taxon>
        <taxon>Tropilaelaps</taxon>
    </lineage>
</organism>
<keyword evidence="2" id="KW-0812">Transmembrane</keyword>
<feature type="compositionally biased region" description="Acidic residues" evidence="1">
    <location>
        <begin position="62"/>
        <end position="76"/>
    </location>
</feature>
<evidence type="ECO:0000313" key="3">
    <source>
        <dbReference type="EMBL" id="OQR79761.1"/>
    </source>
</evidence>
<reference evidence="3 4" key="1">
    <citation type="journal article" date="2017" name="Gigascience">
        <title>Draft genome of the honey bee ectoparasitic mite, Tropilaelaps mercedesae, is shaped by the parasitic life history.</title>
        <authorList>
            <person name="Dong X."/>
            <person name="Armstrong S.D."/>
            <person name="Xia D."/>
            <person name="Makepeace B.L."/>
            <person name="Darby A.C."/>
            <person name="Kadowaki T."/>
        </authorList>
    </citation>
    <scope>NUCLEOTIDE SEQUENCE [LARGE SCALE GENOMIC DNA]</scope>
    <source>
        <strain evidence="3">Wuxi-XJTLU</strain>
    </source>
</reference>
<dbReference type="InParanoid" id="A0A1V9Y227"/>